<dbReference type="Pfam" id="PF09734">
    <property type="entry name" value="Tau95"/>
    <property type="match status" value="1"/>
</dbReference>
<dbReference type="Proteomes" id="UP000035680">
    <property type="component" value="Unassembled WGS sequence"/>
</dbReference>
<dbReference type="GO" id="GO:0000127">
    <property type="term" value="C:transcription factor TFIIIC complex"/>
    <property type="evidence" value="ECO:0007669"/>
    <property type="project" value="InterPro"/>
</dbReference>
<reference evidence="8" key="2">
    <citation type="submission" date="2015-08" db="UniProtKB">
        <authorList>
            <consortium name="WormBaseParasite"/>
        </authorList>
    </citation>
    <scope>IDENTIFICATION</scope>
</reference>
<dbReference type="AlphaFoldDB" id="A0A0K0FB48"/>
<dbReference type="WBParaSite" id="SVE_0605400.1">
    <property type="protein sequence ID" value="SVE_0605400.1"/>
    <property type="gene ID" value="SVE_0605400"/>
</dbReference>
<protein>
    <submittedName>
        <fullName evidence="8">General transcription factor 3C polypeptide 5 (inferred by orthology to a human protein)</fullName>
    </submittedName>
</protein>
<accession>A0A0K0FB48</accession>
<evidence type="ECO:0000313" key="7">
    <source>
        <dbReference type="Proteomes" id="UP000035680"/>
    </source>
</evidence>
<dbReference type="InterPro" id="IPR041499">
    <property type="entry name" value="Tfc1/Sfc1_N"/>
</dbReference>
<keyword evidence="2" id="KW-0238">DNA-binding</keyword>
<evidence type="ECO:0000256" key="3">
    <source>
        <dbReference type="ARBA" id="ARBA00023163"/>
    </source>
</evidence>
<dbReference type="STRING" id="75913.A0A0K0FB48"/>
<evidence type="ECO:0000256" key="2">
    <source>
        <dbReference type="ARBA" id="ARBA00023125"/>
    </source>
</evidence>
<keyword evidence="4" id="KW-0539">Nucleus</keyword>
<evidence type="ECO:0000256" key="1">
    <source>
        <dbReference type="ARBA" id="ARBA00004123"/>
    </source>
</evidence>
<sequence length="428" mass="50043">MDVPSSSVTNVGLKKHLLIEVPGIVRNINNAIKMFGGIEKLKNCYLHEHQLTFLPEPDNPLEKGTVGERKDLQSMENLYLVIKLRRNKKTHEYKLEILGETSVSYNFKMMTDFMVAPIESAKNSKDIPKDIVNKLFPESLKDSYNWMENINSTGEIFLPPFTFSRYGLPSQRMLCRELEEDEYLKFVSKKGHGTNLRAERKAMSLCVQGDDAFPLVPTDIAVEEANMRCKNQEILDKFKQIFDERPLWTRGAIMIKTGFDEKTLKFILPKYAFYIINGPFSRLWCKFGYDPRKDKESYKYQTFMLTLRRFVTIPQKMQPKSNVLERFSRVDTSNFEEESPEHFYKEGILPKSRQIWYSFCDILLPSVQESLNNIKIHPFAKYDKQYGWIPSSFIAFTRKEVRKDIAKIVSTMEAEDIQVIDDEDWNSD</sequence>
<dbReference type="GO" id="GO:0001002">
    <property type="term" value="F:RNA polymerase III type 1 promoter sequence-specific DNA binding"/>
    <property type="evidence" value="ECO:0007669"/>
    <property type="project" value="TreeGrafter"/>
</dbReference>
<evidence type="ECO:0000259" key="5">
    <source>
        <dbReference type="Pfam" id="PF09734"/>
    </source>
</evidence>
<dbReference type="GO" id="GO:0006384">
    <property type="term" value="P:transcription initiation at RNA polymerase III promoter"/>
    <property type="evidence" value="ECO:0007669"/>
    <property type="project" value="InterPro"/>
</dbReference>
<evidence type="ECO:0000259" key="6">
    <source>
        <dbReference type="Pfam" id="PF17682"/>
    </source>
</evidence>
<dbReference type="GO" id="GO:0005634">
    <property type="term" value="C:nucleus"/>
    <property type="evidence" value="ECO:0007669"/>
    <property type="project" value="UniProtKB-SubCell"/>
</dbReference>
<organism evidence="7 8">
    <name type="scientific">Strongyloides venezuelensis</name>
    <name type="common">Threadworm</name>
    <dbReference type="NCBI Taxonomy" id="75913"/>
    <lineage>
        <taxon>Eukaryota</taxon>
        <taxon>Metazoa</taxon>
        <taxon>Ecdysozoa</taxon>
        <taxon>Nematoda</taxon>
        <taxon>Chromadorea</taxon>
        <taxon>Rhabditida</taxon>
        <taxon>Tylenchina</taxon>
        <taxon>Panagrolaimomorpha</taxon>
        <taxon>Strongyloidoidea</taxon>
        <taxon>Strongyloididae</taxon>
        <taxon>Strongyloides</taxon>
    </lineage>
</organism>
<evidence type="ECO:0000256" key="4">
    <source>
        <dbReference type="ARBA" id="ARBA00023242"/>
    </source>
</evidence>
<dbReference type="Gene3D" id="3.30.200.160">
    <property type="entry name" value="TFIIIC, subcomplex tauA, subunit Sfc1, barrel domain"/>
    <property type="match status" value="1"/>
</dbReference>
<dbReference type="Pfam" id="PF17682">
    <property type="entry name" value="Tau95_N"/>
    <property type="match status" value="1"/>
</dbReference>
<reference evidence="7" key="1">
    <citation type="submission" date="2014-07" db="EMBL/GenBank/DDBJ databases">
        <authorList>
            <person name="Martin A.A"/>
            <person name="De Silva N."/>
        </authorList>
    </citation>
    <scope>NUCLEOTIDE SEQUENCE</scope>
</reference>
<proteinExistence type="predicted"/>
<dbReference type="PANTHER" id="PTHR13230:SF5">
    <property type="entry name" value="GENERAL TRANSCRIPTION FACTOR 3C POLYPEPTIDE 5"/>
    <property type="match status" value="1"/>
</dbReference>
<feature type="domain" description="Transcription factor IIIC subunit 5 HTH" evidence="5">
    <location>
        <begin position="157"/>
        <end position="304"/>
    </location>
</feature>
<dbReference type="PANTHER" id="PTHR13230">
    <property type="entry name" value="GENERAL TRANSCRIPTION FACTOR IIIC, POLYPEPTIDE 5"/>
    <property type="match status" value="1"/>
</dbReference>
<dbReference type="GO" id="GO:0001003">
    <property type="term" value="F:RNA polymerase III type 2 promoter sequence-specific DNA binding"/>
    <property type="evidence" value="ECO:0007669"/>
    <property type="project" value="TreeGrafter"/>
</dbReference>
<dbReference type="InterPro" id="IPR019136">
    <property type="entry name" value="TF_IIIC_su-5_HTH"/>
</dbReference>
<dbReference type="InterPro" id="IPR042536">
    <property type="entry name" value="TFIIIC_tauA_Sfc1"/>
</dbReference>
<feature type="domain" description="Transcription factor IIIC subunit Tfc1/Sfc1 triple barrel" evidence="6">
    <location>
        <begin position="18"/>
        <end position="115"/>
    </location>
</feature>
<name>A0A0K0FB48_STRVS</name>
<keyword evidence="7" id="KW-1185">Reference proteome</keyword>
<keyword evidence="3" id="KW-0804">Transcription</keyword>
<comment type="subcellular location">
    <subcellularLocation>
        <location evidence="1">Nucleus</location>
    </subcellularLocation>
</comment>
<dbReference type="InterPro" id="IPR040454">
    <property type="entry name" value="TF_IIIC_Tfc1/Sfc1"/>
</dbReference>
<evidence type="ECO:0000313" key="8">
    <source>
        <dbReference type="WBParaSite" id="SVE_0605400.1"/>
    </source>
</evidence>